<evidence type="ECO:0000256" key="1">
    <source>
        <dbReference type="SAM" id="MobiDB-lite"/>
    </source>
</evidence>
<feature type="region of interest" description="Disordered" evidence="1">
    <location>
        <begin position="82"/>
        <end position="183"/>
    </location>
</feature>
<keyword evidence="3" id="KW-1185">Reference proteome</keyword>
<sequence>MYPAKVLHAARAARSSGGPAPSGSWSRNHRHIRSPEWMKKIEQNSARNAAVSASTTRPALLSALLISVVRCRDTNELILSWAPDSTPCRTRNGGPSSHRSIRPIPPRSSPTSRPASAAAALPTSVSSPSTAKSVPNTATATASGLGSARASRSASGRSRAVATSARNTATATSSNRPSTVNAR</sequence>
<feature type="compositionally biased region" description="Low complexity" evidence="1">
    <location>
        <begin position="9"/>
        <end position="26"/>
    </location>
</feature>
<comment type="caution">
    <text evidence="2">The sequence shown here is derived from an EMBL/GenBank/DDBJ whole genome shotgun (WGS) entry which is preliminary data.</text>
</comment>
<protein>
    <submittedName>
        <fullName evidence="2">Uncharacterized protein</fullName>
    </submittedName>
</protein>
<name>A0ABT9L4S5_9ACTN</name>
<dbReference type="EMBL" id="JAURUE010000002">
    <property type="protein sequence ID" value="MDP9615714.1"/>
    <property type="molecule type" value="Genomic_DNA"/>
</dbReference>
<gene>
    <name evidence="2" type="ORF">JOF35_008052</name>
</gene>
<organism evidence="2 3">
    <name type="scientific">Streptomyces demainii</name>
    <dbReference type="NCBI Taxonomy" id="588122"/>
    <lineage>
        <taxon>Bacteria</taxon>
        <taxon>Bacillati</taxon>
        <taxon>Actinomycetota</taxon>
        <taxon>Actinomycetes</taxon>
        <taxon>Kitasatosporales</taxon>
        <taxon>Streptomycetaceae</taxon>
        <taxon>Streptomyces</taxon>
    </lineage>
</organism>
<proteinExistence type="predicted"/>
<evidence type="ECO:0000313" key="3">
    <source>
        <dbReference type="Proteomes" id="UP001234880"/>
    </source>
</evidence>
<accession>A0ABT9L4S5</accession>
<feature type="compositionally biased region" description="Low complexity" evidence="1">
    <location>
        <begin position="109"/>
        <end position="176"/>
    </location>
</feature>
<dbReference type="Proteomes" id="UP001234880">
    <property type="component" value="Unassembled WGS sequence"/>
</dbReference>
<feature type="region of interest" description="Disordered" evidence="1">
    <location>
        <begin position="7"/>
        <end position="30"/>
    </location>
</feature>
<reference evidence="2 3" key="1">
    <citation type="submission" date="2023-07" db="EMBL/GenBank/DDBJ databases">
        <title>Sequencing the genomes of 1000 actinobacteria strains.</title>
        <authorList>
            <person name="Klenk H.-P."/>
        </authorList>
    </citation>
    <scope>NUCLEOTIDE SEQUENCE [LARGE SCALE GENOMIC DNA]</scope>
    <source>
        <strain evidence="2 3">DSM 41600</strain>
    </source>
</reference>
<evidence type="ECO:0000313" key="2">
    <source>
        <dbReference type="EMBL" id="MDP9615714.1"/>
    </source>
</evidence>